<proteinExistence type="predicted"/>
<name>A0A8J3I5N8_9CHLR</name>
<accession>A0A8J3I5N8</accession>
<organism evidence="2 3">
    <name type="scientific">Ktedonospora formicarum</name>
    <dbReference type="NCBI Taxonomy" id="2778364"/>
    <lineage>
        <taxon>Bacteria</taxon>
        <taxon>Bacillati</taxon>
        <taxon>Chloroflexota</taxon>
        <taxon>Ktedonobacteria</taxon>
        <taxon>Ktedonobacterales</taxon>
        <taxon>Ktedonobacteraceae</taxon>
        <taxon>Ktedonospora</taxon>
    </lineage>
</organism>
<keyword evidence="3" id="KW-1185">Reference proteome</keyword>
<evidence type="ECO:0008006" key="4">
    <source>
        <dbReference type="Google" id="ProtNLM"/>
    </source>
</evidence>
<sequence length="183" mass="20788">MKPLSLRELTQEERKTIGRWRSARTVSAGFRQRATIIGLAADGMHAPAIAALVQLDAETVRRWIKRFNEEGVEGLKERPRSGRPATYNQEEVSLAVQTALTDPQALDLPFASWTLDRLVAYLKEEKALQMKRSRLGELLLEEGLRWRKQEHWFGERVDPDFAKKRGPSRPSTPSHQPTASSCV</sequence>
<evidence type="ECO:0000313" key="3">
    <source>
        <dbReference type="Proteomes" id="UP000612362"/>
    </source>
</evidence>
<protein>
    <recommendedName>
        <fullName evidence="4">Transposase</fullName>
    </recommendedName>
</protein>
<dbReference type="SUPFAM" id="SSF46689">
    <property type="entry name" value="Homeodomain-like"/>
    <property type="match status" value="1"/>
</dbReference>
<comment type="caution">
    <text evidence="2">The sequence shown here is derived from an EMBL/GenBank/DDBJ whole genome shotgun (WGS) entry which is preliminary data.</text>
</comment>
<feature type="compositionally biased region" description="Polar residues" evidence="1">
    <location>
        <begin position="169"/>
        <end position="183"/>
    </location>
</feature>
<evidence type="ECO:0000256" key="1">
    <source>
        <dbReference type="SAM" id="MobiDB-lite"/>
    </source>
</evidence>
<evidence type="ECO:0000313" key="2">
    <source>
        <dbReference type="EMBL" id="GHO50792.1"/>
    </source>
</evidence>
<dbReference type="Pfam" id="PF13565">
    <property type="entry name" value="HTH_32"/>
    <property type="match status" value="1"/>
</dbReference>
<dbReference type="AlphaFoldDB" id="A0A8J3I5N8"/>
<reference evidence="2" key="1">
    <citation type="submission" date="2020-10" db="EMBL/GenBank/DDBJ databases">
        <title>Taxonomic study of unclassified bacteria belonging to the class Ktedonobacteria.</title>
        <authorList>
            <person name="Yabe S."/>
            <person name="Wang C.M."/>
            <person name="Zheng Y."/>
            <person name="Sakai Y."/>
            <person name="Cavaletti L."/>
            <person name="Monciardini P."/>
            <person name="Donadio S."/>
        </authorList>
    </citation>
    <scope>NUCLEOTIDE SEQUENCE</scope>
    <source>
        <strain evidence="2">SOSP1-1</strain>
    </source>
</reference>
<dbReference type="InterPro" id="IPR009057">
    <property type="entry name" value="Homeodomain-like_sf"/>
</dbReference>
<feature type="region of interest" description="Disordered" evidence="1">
    <location>
        <begin position="157"/>
        <end position="183"/>
    </location>
</feature>
<dbReference type="Proteomes" id="UP000612362">
    <property type="component" value="Unassembled WGS sequence"/>
</dbReference>
<dbReference type="RefSeq" id="WP_220199750.1">
    <property type="nucleotide sequence ID" value="NZ_BNJF01000009.1"/>
</dbReference>
<gene>
    <name evidence="2" type="ORF">KSX_89550</name>
</gene>
<dbReference type="EMBL" id="BNJF01000009">
    <property type="protein sequence ID" value="GHO50792.1"/>
    <property type="molecule type" value="Genomic_DNA"/>
</dbReference>